<dbReference type="AlphaFoldDB" id="A0A2M7CJ51"/>
<accession>A0A2M7CJ51</accession>
<dbReference type="EMBL" id="PEUM01000016">
    <property type="protein sequence ID" value="PIV25644.1"/>
    <property type="molecule type" value="Genomic_DNA"/>
</dbReference>
<evidence type="ECO:0000313" key="3">
    <source>
        <dbReference type="Proteomes" id="UP000229966"/>
    </source>
</evidence>
<protein>
    <submittedName>
        <fullName evidence="2">Uncharacterized protein</fullName>
    </submittedName>
</protein>
<proteinExistence type="predicted"/>
<organism evidence="2 3">
    <name type="scientific">Candidatus Berkelbacteria bacterium CG03_land_8_20_14_0_80_40_36</name>
    <dbReference type="NCBI Taxonomy" id="1974509"/>
    <lineage>
        <taxon>Bacteria</taxon>
        <taxon>Candidatus Berkelbacteria</taxon>
    </lineage>
</organism>
<feature type="region of interest" description="Disordered" evidence="1">
    <location>
        <begin position="117"/>
        <end position="139"/>
    </location>
</feature>
<comment type="caution">
    <text evidence="2">The sequence shown here is derived from an EMBL/GenBank/DDBJ whole genome shotgun (WGS) entry which is preliminary data.</text>
</comment>
<evidence type="ECO:0000256" key="1">
    <source>
        <dbReference type="SAM" id="MobiDB-lite"/>
    </source>
</evidence>
<feature type="compositionally biased region" description="Basic and acidic residues" evidence="1">
    <location>
        <begin position="63"/>
        <end position="94"/>
    </location>
</feature>
<feature type="region of interest" description="Disordered" evidence="1">
    <location>
        <begin position="1"/>
        <end position="94"/>
    </location>
</feature>
<evidence type="ECO:0000313" key="2">
    <source>
        <dbReference type="EMBL" id="PIV25644.1"/>
    </source>
</evidence>
<dbReference type="Proteomes" id="UP000229966">
    <property type="component" value="Unassembled WGS sequence"/>
</dbReference>
<sequence>MNTTTSPNPLNKVKVGSFRETNKESENNTLSQAEAPVGAQPASIDTTETILTTQNQISATQTERPDLSEKKNEEQLARAIQDETQKRATREDDIMSLDLKDASALLASDFVKRLLQARNDHQEESSDTTYASEPDNQKH</sequence>
<feature type="compositionally biased region" description="Polar residues" evidence="1">
    <location>
        <begin position="43"/>
        <end position="62"/>
    </location>
</feature>
<reference evidence="3" key="1">
    <citation type="submission" date="2017-09" db="EMBL/GenBank/DDBJ databases">
        <title>Depth-based differentiation of microbial function through sediment-hosted aquifers and enrichment of novel symbionts in the deep terrestrial subsurface.</title>
        <authorList>
            <person name="Probst A.J."/>
            <person name="Ladd B."/>
            <person name="Jarett J.K."/>
            <person name="Geller-Mcgrath D.E."/>
            <person name="Sieber C.M.K."/>
            <person name="Emerson J.B."/>
            <person name="Anantharaman K."/>
            <person name="Thomas B.C."/>
            <person name="Malmstrom R."/>
            <person name="Stieglmeier M."/>
            <person name="Klingl A."/>
            <person name="Woyke T."/>
            <person name="Ryan C.M."/>
            <person name="Banfield J.F."/>
        </authorList>
    </citation>
    <scope>NUCLEOTIDE SEQUENCE [LARGE SCALE GENOMIC DNA]</scope>
</reference>
<name>A0A2M7CJ51_9BACT</name>
<gene>
    <name evidence="2" type="ORF">COS38_00575</name>
</gene>